<evidence type="ECO:0000313" key="4">
    <source>
        <dbReference type="Proteomes" id="UP000054911"/>
    </source>
</evidence>
<dbReference type="InterPro" id="IPR011032">
    <property type="entry name" value="GroES-like_sf"/>
</dbReference>
<accession>A0A158E0V3</accession>
<comment type="caution">
    <text evidence="3">The sequence shown here is derived from an EMBL/GenBank/DDBJ whole genome shotgun (WGS) entry which is preliminary data.</text>
</comment>
<dbReference type="Pfam" id="PF00107">
    <property type="entry name" value="ADH_zinc_N"/>
    <property type="match status" value="1"/>
</dbReference>
<dbReference type="SMART" id="SM00829">
    <property type="entry name" value="PKS_ER"/>
    <property type="match status" value="1"/>
</dbReference>
<evidence type="ECO:0000259" key="2">
    <source>
        <dbReference type="SMART" id="SM00829"/>
    </source>
</evidence>
<evidence type="ECO:0000313" key="3">
    <source>
        <dbReference type="EMBL" id="SAL00066.1"/>
    </source>
</evidence>
<dbReference type="EMBL" id="FCOE02000056">
    <property type="protein sequence ID" value="SAL00066.1"/>
    <property type="molecule type" value="Genomic_DNA"/>
</dbReference>
<dbReference type="InterPro" id="IPR036291">
    <property type="entry name" value="NAD(P)-bd_dom_sf"/>
</dbReference>
<dbReference type="STRING" id="1777141.AWB80_07778"/>
<dbReference type="InterPro" id="IPR050129">
    <property type="entry name" value="Zn_alcohol_dh"/>
</dbReference>
<evidence type="ECO:0000256" key="1">
    <source>
        <dbReference type="ARBA" id="ARBA00023002"/>
    </source>
</evidence>
<dbReference type="InterPro" id="IPR013149">
    <property type="entry name" value="ADH-like_C"/>
</dbReference>
<dbReference type="PANTHER" id="PTHR43401:SF5">
    <property type="entry name" value="ALCOHOL DEHYDROGENASE-RELATED"/>
    <property type="match status" value="1"/>
</dbReference>
<sequence length="345" mass="36601">MKALVLEGIQQLAVRDVPDPQPAALGAFIRVQANGVCRSDWHGWIGDSKREFPLIMGHEMTGIIEDVMPGVTRFKKGDRVVVPFSGSEGTCEYCQSGQSHLCDGGIIPGRTYSGGYAEFVSVPHADRNLMALPDDISFTDGAALGCRFMTSFHGLVDRAELRAGEWVVVYGCGGVGLSAINIAASLGASVIGVDINDANLDLANEMGAHFAINSRESKAVEAVMQITKGGAHVAVDALGIAQTCVDAIMSLRKGGRQLQIGLTTRKEAGYVSVPIDTIVLRELKIIGSLGMAPHRFASMIPMVASGRLTPGKMVTKEIALSDVSGVFESMTRSANTGTFVVTRFE</sequence>
<gene>
    <name evidence="3" type="ORF">AWB80_07778</name>
</gene>
<keyword evidence="1" id="KW-0560">Oxidoreductase</keyword>
<dbReference type="AlphaFoldDB" id="A0A158E0V3"/>
<dbReference type="GO" id="GO:0016491">
    <property type="term" value="F:oxidoreductase activity"/>
    <property type="evidence" value="ECO:0007669"/>
    <property type="project" value="UniProtKB-KW"/>
</dbReference>
<proteinExistence type="predicted"/>
<dbReference type="RefSeq" id="WP_061179967.1">
    <property type="nucleotide sequence ID" value="NZ_FCOE02000056.1"/>
</dbReference>
<dbReference type="Gene3D" id="3.90.180.10">
    <property type="entry name" value="Medium-chain alcohol dehydrogenases, catalytic domain"/>
    <property type="match status" value="1"/>
</dbReference>
<dbReference type="InterPro" id="IPR013154">
    <property type="entry name" value="ADH-like_N"/>
</dbReference>
<name>A0A158E0V3_9BURK</name>
<feature type="domain" description="Enoyl reductase (ER)" evidence="2">
    <location>
        <begin position="8"/>
        <end position="341"/>
    </location>
</feature>
<organism evidence="3 4">
    <name type="scientific">Caballeronia pedi</name>
    <dbReference type="NCBI Taxonomy" id="1777141"/>
    <lineage>
        <taxon>Bacteria</taxon>
        <taxon>Pseudomonadati</taxon>
        <taxon>Pseudomonadota</taxon>
        <taxon>Betaproteobacteria</taxon>
        <taxon>Burkholderiales</taxon>
        <taxon>Burkholderiaceae</taxon>
        <taxon>Caballeronia</taxon>
    </lineage>
</organism>
<dbReference type="PANTHER" id="PTHR43401">
    <property type="entry name" value="L-THREONINE 3-DEHYDROGENASE"/>
    <property type="match status" value="1"/>
</dbReference>
<dbReference type="SUPFAM" id="SSF50129">
    <property type="entry name" value="GroES-like"/>
    <property type="match status" value="1"/>
</dbReference>
<keyword evidence="4" id="KW-1185">Reference proteome</keyword>
<reference evidence="3" key="1">
    <citation type="submission" date="2016-01" db="EMBL/GenBank/DDBJ databases">
        <authorList>
            <person name="Peeters C."/>
        </authorList>
    </citation>
    <scope>NUCLEOTIDE SEQUENCE [LARGE SCALE GENOMIC DNA]</scope>
    <source>
        <strain evidence="3">LMG 29323</strain>
    </source>
</reference>
<dbReference type="Proteomes" id="UP000054911">
    <property type="component" value="Unassembled WGS sequence"/>
</dbReference>
<dbReference type="InterPro" id="IPR020843">
    <property type="entry name" value="ER"/>
</dbReference>
<dbReference type="Pfam" id="PF08240">
    <property type="entry name" value="ADH_N"/>
    <property type="match status" value="1"/>
</dbReference>
<protein>
    <submittedName>
        <fullName evidence="3">Alcohol dehydrogenase</fullName>
    </submittedName>
</protein>
<dbReference type="OrthoDB" id="9771084at2"/>
<dbReference type="SUPFAM" id="SSF51735">
    <property type="entry name" value="NAD(P)-binding Rossmann-fold domains"/>
    <property type="match status" value="1"/>
</dbReference>